<dbReference type="AlphaFoldDB" id="A0AAV7M958"/>
<name>A0AAV7M958_PLEWA</name>
<evidence type="ECO:0000313" key="1">
    <source>
        <dbReference type="EMBL" id="KAJ1099032.1"/>
    </source>
</evidence>
<comment type="caution">
    <text evidence="1">The sequence shown here is derived from an EMBL/GenBank/DDBJ whole genome shotgun (WGS) entry which is preliminary data.</text>
</comment>
<evidence type="ECO:0000313" key="2">
    <source>
        <dbReference type="Proteomes" id="UP001066276"/>
    </source>
</evidence>
<dbReference type="EMBL" id="JANPWB010000014">
    <property type="protein sequence ID" value="KAJ1099032.1"/>
    <property type="molecule type" value="Genomic_DNA"/>
</dbReference>
<dbReference type="Proteomes" id="UP001066276">
    <property type="component" value="Chromosome 10"/>
</dbReference>
<dbReference type="Gene3D" id="3.30.250.20">
    <property type="entry name" value="L1 transposable element, C-terminal domain"/>
    <property type="match status" value="1"/>
</dbReference>
<proteinExistence type="predicted"/>
<keyword evidence="2" id="KW-1185">Reference proteome</keyword>
<protein>
    <submittedName>
        <fullName evidence="1">Uncharacterized protein</fullName>
    </submittedName>
</protein>
<dbReference type="InterPro" id="IPR042566">
    <property type="entry name" value="L1_C"/>
</dbReference>
<organism evidence="1 2">
    <name type="scientific">Pleurodeles waltl</name>
    <name type="common">Iberian ribbed newt</name>
    <dbReference type="NCBI Taxonomy" id="8319"/>
    <lineage>
        <taxon>Eukaryota</taxon>
        <taxon>Metazoa</taxon>
        <taxon>Chordata</taxon>
        <taxon>Craniata</taxon>
        <taxon>Vertebrata</taxon>
        <taxon>Euteleostomi</taxon>
        <taxon>Amphibia</taxon>
        <taxon>Batrachia</taxon>
        <taxon>Caudata</taxon>
        <taxon>Salamandroidea</taxon>
        <taxon>Salamandridae</taxon>
        <taxon>Pleurodelinae</taxon>
        <taxon>Pleurodeles</taxon>
    </lineage>
</organism>
<accession>A0AAV7M958</accession>
<gene>
    <name evidence="1" type="ORF">NDU88_004136</name>
</gene>
<reference evidence="1" key="1">
    <citation type="journal article" date="2022" name="bioRxiv">
        <title>Sequencing and chromosome-scale assembly of the giantPleurodeles waltlgenome.</title>
        <authorList>
            <person name="Brown T."/>
            <person name="Elewa A."/>
            <person name="Iarovenko S."/>
            <person name="Subramanian E."/>
            <person name="Araus A.J."/>
            <person name="Petzold A."/>
            <person name="Susuki M."/>
            <person name="Suzuki K.-i.T."/>
            <person name="Hayashi T."/>
            <person name="Toyoda A."/>
            <person name="Oliveira C."/>
            <person name="Osipova E."/>
            <person name="Leigh N.D."/>
            <person name="Simon A."/>
            <person name="Yun M.H."/>
        </authorList>
    </citation>
    <scope>NUCLEOTIDE SEQUENCE</scope>
    <source>
        <strain evidence="1">20211129_DDA</strain>
        <tissue evidence="1">Liver</tissue>
    </source>
</reference>
<sequence length="178" mass="20867">MSCGLREPRADFSSVWHWRRRDPCVRVSAQKFQQSWPLDWNMLAASSPYLEHNRLGRRRKDGSTKPRLIIACLLRHEQVRQILTIARAPGPFKTNGHEIRITADFLRETNEHWTGFLALCPKIRQPEVKYGLFDPARLWTTKNGVSKNFYNPEDLRLYLDNLHSLSMDKTDPPSERIL</sequence>